<evidence type="ECO:0000259" key="2">
    <source>
        <dbReference type="Pfam" id="PF07859"/>
    </source>
</evidence>
<dbReference type="PANTHER" id="PTHR48081">
    <property type="entry name" value="AB HYDROLASE SUPERFAMILY PROTEIN C4A8.06C"/>
    <property type="match status" value="1"/>
</dbReference>
<dbReference type="PANTHER" id="PTHR48081:SF8">
    <property type="entry name" value="ALPHA_BETA HYDROLASE FOLD-3 DOMAIN-CONTAINING PROTEIN-RELATED"/>
    <property type="match status" value="1"/>
</dbReference>
<dbReference type="SUPFAM" id="SSF53474">
    <property type="entry name" value="alpha/beta-Hydrolases"/>
    <property type="match status" value="1"/>
</dbReference>
<dbReference type="Proteomes" id="UP001271007">
    <property type="component" value="Unassembled WGS sequence"/>
</dbReference>
<gene>
    <name evidence="3" type="ORF">LTR09_012237</name>
</gene>
<name>A0AAJ0D5I7_9PEZI</name>
<organism evidence="3 4">
    <name type="scientific">Extremus antarcticus</name>
    <dbReference type="NCBI Taxonomy" id="702011"/>
    <lineage>
        <taxon>Eukaryota</taxon>
        <taxon>Fungi</taxon>
        <taxon>Dikarya</taxon>
        <taxon>Ascomycota</taxon>
        <taxon>Pezizomycotina</taxon>
        <taxon>Dothideomycetes</taxon>
        <taxon>Dothideomycetidae</taxon>
        <taxon>Mycosphaerellales</taxon>
        <taxon>Extremaceae</taxon>
        <taxon>Extremus</taxon>
    </lineage>
</organism>
<proteinExistence type="predicted"/>
<keyword evidence="4" id="KW-1185">Reference proteome</keyword>
<evidence type="ECO:0000313" key="4">
    <source>
        <dbReference type="Proteomes" id="UP001271007"/>
    </source>
</evidence>
<feature type="domain" description="Alpha/beta hydrolase fold-3" evidence="2">
    <location>
        <begin position="89"/>
        <end position="296"/>
    </location>
</feature>
<dbReference type="InterPro" id="IPR029058">
    <property type="entry name" value="AB_hydrolase_fold"/>
</dbReference>
<dbReference type="InterPro" id="IPR050300">
    <property type="entry name" value="GDXG_lipolytic_enzyme"/>
</dbReference>
<accession>A0AAJ0D5I7</accession>
<dbReference type="Gene3D" id="3.40.50.1820">
    <property type="entry name" value="alpha/beta hydrolase"/>
    <property type="match status" value="1"/>
</dbReference>
<dbReference type="AlphaFoldDB" id="A0AAJ0D5I7"/>
<dbReference type="InterPro" id="IPR013094">
    <property type="entry name" value="AB_hydrolase_3"/>
</dbReference>
<reference evidence="3" key="1">
    <citation type="submission" date="2023-04" db="EMBL/GenBank/DDBJ databases">
        <title>Black Yeasts Isolated from many extreme environments.</title>
        <authorList>
            <person name="Coleine C."/>
            <person name="Stajich J.E."/>
            <person name="Selbmann L."/>
        </authorList>
    </citation>
    <scope>NUCLEOTIDE SEQUENCE</scope>
    <source>
        <strain evidence="3">CCFEE 5312</strain>
    </source>
</reference>
<dbReference type="Pfam" id="PF07859">
    <property type="entry name" value="Abhydrolase_3"/>
    <property type="match status" value="1"/>
</dbReference>
<protein>
    <recommendedName>
        <fullName evidence="2">Alpha/beta hydrolase fold-3 domain-containing protein</fullName>
    </recommendedName>
</protein>
<evidence type="ECO:0000313" key="3">
    <source>
        <dbReference type="EMBL" id="KAK3046288.1"/>
    </source>
</evidence>
<dbReference type="EMBL" id="JAWDJX010000102">
    <property type="protein sequence ID" value="KAK3046288.1"/>
    <property type="molecule type" value="Genomic_DNA"/>
</dbReference>
<dbReference type="GO" id="GO:0016787">
    <property type="term" value="F:hydrolase activity"/>
    <property type="evidence" value="ECO:0007669"/>
    <property type="project" value="UniProtKB-KW"/>
</dbReference>
<sequence length="352" mass="39576">MLRHLRFAKLWFANTFDALFNPRLPWTLRWRLLALQPITLLLFGLKYLPYAFSKRYTVIEIPTRGRHTVRAIVFQPPSRSDTGPRPLHLDFHGGAFLPGLAEFDAYWCEQVSNRTGAVVVSAQYRYTPANIYPCAHEDAEDVVSWVLEHAKSAWNADPDSLTVSGISAGANLMMVAGTRAKAAVGFCAAIDLRLPPQEKPKPPGFPTKDPLAFLMPLFDAYAGPVRKQCMADDRLNPVLKKLDDLPANVLLVVAGIDIVAHEQLTFIEHVRDELQERQDDNRRFEAVVFDQGFHGWIDCELSSRHMGRKHANCISVPVKAFEADRRKAHDAAIDFIMSPHQVSCILSSHQVS</sequence>
<keyword evidence="1" id="KW-0378">Hydrolase</keyword>
<evidence type="ECO:0000256" key="1">
    <source>
        <dbReference type="ARBA" id="ARBA00022801"/>
    </source>
</evidence>
<comment type="caution">
    <text evidence="3">The sequence shown here is derived from an EMBL/GenBank/DDBJ whole genome shotgun (WGS) entry which is preliminary data.</text>
</comment>